<evidence type="ECO:0000256" key="5">
    <source>
        <dbReference type="PIRSR" id="PIRSR000915-3"/>
    </source>
</evidence>
<keyword evidence="7" id="KW-1185">Reference proteome</keyword>
<evidence type="ECO:0000256" key="3">
    <source>
        <dbReference type="PIRSR" id="PIRSR000915-1"/>
    </source>
</evidence>
<feature type="binding site" evidence="5">
    <location>
        <position position="46"/>
    </location>
    <ligand>
        <name>Mg(2+)</name>
        <dbReference type="ChEBI" id="CHEBI:18420"/>
    </ligand>
</feature>
<gene>
    <name evidence="6" type="ORF">B7P43_G00397</name>
</gene>
<accession>A0A2J7R8T2</accession>
<dbReference type="PANTHER" id="PTHR19288:SF93">
    <property type="entry name" value="FI11325P-RELATED"/>
    <property type="match status" value="1"/>
</dbReference>
<proteinExistence type="inferred from homology"/>
<dbReference type="NCBIfam" id="TIGR01452">
    <property type="entry name" value="PGP_euk"/>
    <property type="match status" value="1"/>
</dbReference>
<feature type="binding site" evidence="4">
    <location>
        <position position="238"/>
    </location>
    <ligand>
        <name>substrate</name>
    </ligand>
</feature>
<dbReference type="NCBIfam" id="TIGR01460">
    <property type="entry name" value="HAD-SF-IIA"/>
    <property type="match status" value="1"/>
</dbReference>
<dbReference type="Gene3D" id="3.40.50.1000">
    <property type="entry name" value="HAD superfamily/HAD-like"/>
    <property type="match status" value="2"/>
</dbReference>
<dbReference type="PANTHER" id="PTHR19288">
    <property type="entry name" value="4-NITROPHENYLPHOSPHATASE-RELATED"/>
    <property type="match status" value="1"/>
</dbReference>
<feature type="binding site" evidence="5">
    <location>
        <position position="44"/>
    </location>
    <ligand>
        <name>Mg(2+)</name>
        <dbReference type="ChEBI" id="CHEBI:18420"/>
    </ligand>
</feature>
<keyword evidence="5" id="KW-0479">Metal-binding</keyword>
<dbReference type="SUPFAM" id="SSF56784">
    <property type="entry name" value="HAD-like"/>
    <property type="match status" value="1"/>
</dbReference>
<comment type="similarity">
    <text evidence="2">Belongs to the HAD-like hydrolase superfamily.</text>
</comment>
<dbReference type="FunCoup" id="A0A2J7R8T2">
    <property type="interactions" value="1059"/>
</dbReference>
<dbReference type="AlphaFoldDB" id="A0A2J7R8T2"/>
<dbReference type="STRING" id="105785.A0A2J7R8T2"/>
<reference evidence="6 7" key="1">
    <citation type="submission" date="2017-12" db="EMBL/GenBank/DDBJ databases">
        <title>Hemimetabolous genomes reveal molecular basis of termite eusociality.</title>
        <authorList>
            <person name="Harrison M.C."/>
            <person name="Jongepier E."/>
            <person name="Robertson H.M."/>
            <person name="Arning N."/>
            <person name="Bitard-Feildel T."/>
            <person name="Chao H."/>
            <person name="Childers C.P."/>
            <person name="Dinh H."/>
            <person name="Doddapaneni H."/>
            <person name="Dugan S."/>
            <person name="Gowin J."/>
            <person name="Greiner C."/>
            <person name="Han Y."/>
            <person name="Hu H."/>
            <person name="Hughes D.S.T."/>
            <person name="Huylmans A.-K."/>
            <person name="Kemena C."/>
            <person name="Kremer L.P.M."/>
            <person name="Lee S.L."/>
            <person name="Lopez-Ezquerra A."/>
            <person name="Mallet L."/>
            <person name="Monroy-Kuhn J.M."/>
            <person name="Moser A."/>
            <person name="Murali S.C."/>
            <person name="Muzny D.M."/>
            <person name="Otani S."/>
            <person name="Piulachs M.-D."/>
            <person name="Poelchau M."/>
            <person name="Qu J."/>
            <person name="Schaub F."/>
            <person name="Wada-Katsumata A."/>
            <person name="Worley K.C."/>
            <person name="Xie Q."/>
            <person name="Ylla G."/>
            <person name="Poulsen M."/>
            <person name="Gibbs R.A."/>
            <person name="Schal C."/>
            <person name="Richards S."/>
            <person name="Belles X."/>
            <person name="Korb J."/>
            <person name="Bornberg-Bauer E."/>
        </authorList>
    </citation>
    <scope>NUCLEOTIDE SEQUENCE [LARGE SCALE GENOMIC DNA]</scope>
    <source>
        <tissue evidence="6">Whole body</tissue>
    </source>
</reference>
<dbReference type="Proteomes" id="UP000235965">
    <property type="component" value="Unassembled WGS sequence"/>
</dbReference>
<dbReference type="InterPro" id="IPR023214">
    <property type="entry name" value="HAD_sf"/>
</dbReference>
<protein>
    <submittedName>
        <fullName evidence="6">Glycerol-3-phosphate phosphatase</fullName>
    </submittedName>
</protein>
<sequence length="323" mass="35792">MPSDSKFSRSIELSKKNMVAVSLTSLSKEEFTNFIDSFDTVLTDCDGVLWLGNTVILGSPNVIIQLQEMGKRVFYVTNNSSKTRDEIVSKCSRLGYPATRDNILSTAYLTACYLQDIVFKKKVYVVGSKGITQELDAAGIKHLDVGPDPMCSDVASLLRNEVQLDKDVGAVVVGFDEHFSFPKMVKAATYLKQPNCIFIGTNTDEILPTEFPLTVPGTGTFVRAMETCTNRKAFKIGKPSPYVCEAIIKRHKVDPKKTLMIGDRCNTDILFGTRCGFKTLLVLTGVTTLGEVHQLEKSSNKEDQELVPDYYIDRLGDMLPLIS</sequence>
<evidence type="ECO:0000256" key="1">
    <source>
        <dbReference type="ARBA" id="ARBA00022801"/>
    </source>
</evidence>
<evidence type="ECO:0000256" key="4">
    <source>
        <dbReference type="PIRSR" id="PIRSR000915-2"/>
    </source>
</evidence>
<dbReference type="GO" id="GO:0005737">
    <property type="term" value="C:cytoplasm"/>
    <property type="evidence" value="ECO:0007669"/>
    <property type="project" value="TreeGrafter"/>
</dbReference>
<comment type="cofactor">
    <cofactor evidence="5">
        <name>Mg(2+)</name>
        <dbReference type="ChEBI" id="CHEBI:18420"/>
    </cofactor>
    <text evidence="5">Divalent metal ions. Mg(2+) is the most effective.</text>
</comment>
<feature type="binding site" evidence="5">
    <location>
        <position position="263"/>
    </location>
    <ligand>
        <name>Mg(2+)</name>
        <dbReference type="ChEBI" id="CHEBI:18420"/>
    </ligand>
</feature>
<evidence type="ECO:0000313" key="6">
    <source>
        <dbReference type="EMBL" id="PNF37248.1"/>
    </source>
</evidence>
<dbReference type="Pfam" id="PF13344">
    <property type="entry name" value="Hydrolase_6"/>
    <property type="match status" value="1"/>
</dbReference>
<dbReference type="EMBL" id="NEVH01006721">
    <property type="protein sequence ID" value="PNF37248.1"/>
    <property type="molecule type" value="Genomic_DNA"/>
</dbReference>
<organism evidence="6 7">
    <name type="scientific">Cryptotermes secundus</name>
    <dbReference type="NCBI Taxonomy" id="105785"/>
    <lineage>
        <taxon>Eukaryota</taxon>
        <taxon>Metazoa</taxon>
        <taxon>Ecdysozoa</taxon>
        <taxon>Arthropoda</taxon>
        <taxon>Hexapoda</taxon>
        <taxon>Insecta</taxon>
        <taxon>Pterygota</taxon>
        <taxon>Neoptera</taxon>
        <taxon>Polyneoptera</taxon>
        <taxon>Dictyoptera</taxon>
        <taxon>Blattodea</taxon>
        <taxon>Blattoidea</taxon>
        <taxon>Termitoidae</taxon>
        <taxon>Kalotermitidae</taxon>
        <taxon>Cryptotermitinae</taxon>
        <taxon>Cryptotermes</taxon>
    </lineage>
</organism>
<keyword evidence="1 2" id="KW-0378">Hydrolase</keyword>
<name>A0A2J7R8T2_9NEOP</name>
<comment type="caution">
    <text evidence="6">The sequence shown here is derived from an EMBL/GenBank/DDBJ whole genome shotgun (WGS) entry which is preliminary data.</text>
</comment>
<dbReference type="Pfam" id="PF13242">
    <property type="entry name" value="Hydrolase_like"/>
    <property type="match status" value="1"/>
</dbReference>
<evidence type="ECO:0000313" key="7">
    <source>
        <dbReference type="Proteomes" id="UP000235965"/>
    </source>
</evidence>
<dbReference type="GO" id="GO:0016791">
    <property type="term" value="F:phosphatase activity"/>
    <property type="evidence" value="ECO:0007669"/>
    <property type="project" value="InterPro"/>
</dbReference>
<dbReference type="InParanoid" id="A0A2J7R8T2"/>
<dbReference type="GO" id="GO:0046872">
    <property type="term" value="F:metal ion binding"/>
    <property type="evidence" value="ECO:0007669"/>
    <property type="project" value="UniProtKB-KW"/>
</dbReference>
<dbReference type="InterPro" id="IPR006357">
    <property type="entry name" value="HAD-SF_hydro_IIA"/>
</dbReference>
<feature type="active site" description="Proton donor" evidence="3">
    <location>
        <position position="46"/>
    </location>
</feature>
<evidence type="ECO:0000256" key="2">
    <source>
        <dbReference type="PIRNR" id="PIRNR000915"/>
    </source>
</evidence>
<dbReference type="InterPro" id="IPR036412">
    <property type="entry name" value="HAD-like_sf"/>
</dbReference>
<dbReference type="InterPro" id="IPR006349">
    <property type="entry name" value="PGP_euk"/>
</dbReference>
<dbReference type="PIRSF" id="PIRSF000915">
    <property type="entry name" value="PGP-type_phosphatase"/>
    <property type="match status" value="1"/>
</dbReference>
<keyword evidence="5" id="KW-0460">Magnesium</keyword>
<feature type="active site" description="Nucleophile" evidence="3">
    <location>
        <position position="44"/>
    </location>
</feature>
<dbReference type="OrthoDB" id="413953at2759"/>